<evidence type="ECO:0000256" key="2">
    <source>
        <dbReference type="ARBA" id="ARBA00023015"/>
    </source>
</evidence>
<keyword evidence="7" id="KW-1185">Reference proteome</keyword>
<dbReference type="InterPro" id="IPR050950">
    <property type="entry name" value="HTH-type_LysR_regulators"/>
</dbReference>
<keyword evidence="3" id="KW-0238">DNA-binding</keyword>
<dbReference type="InterPro" id="IPR036388">
    <property type="entry name" value="WH-like_DNA-bd_sf"/>
</dbReference>
<organism evidence="6 7">
    <name type="scientific">Pseudoxanthomonas composti</name>
    <dbReference type="NCBI Taxonomy" id="2137479"/>
    <lineage>
        <taxon>Bacteria</taxon>
        <taxon>Pseudomonadati</taxon>
        <taxon>Pseudomonadota</taxon>
        <taxon>Gammaproteobacteria</taxon>
        <taxon>Lysobacterales</taxon>
        <taxon>Lysobacteraceae</taxon>
        <taxon>Pseudoxanthomonas</taxon>
    </lineage>
</organism>
<dbReference type="Proteomes" id="UP000289784">
    <property type="component" value="Unassembled WGS sequence"/>
</dbReference>
<name>A0A4Q1JX79_9GAMM</name>
<dbReference type="AlphaFoldDB" id="A0A4Q1JX79"/>
<dbReference type="InterPro" id="IPR036390">
    <property type="entry name" value="WH_DNA-bd_sf"/>
</dbReference>
<evidence type="ECO:0000313" key="6">
    <source>
        <dbReference type="EMBL" id="RXR06157.1"/>
    </source>
</evidence>
<dbReference type="GO" id="GO:0003700">
    <property type="term" value="F:DNA-binding transcription factor activity"/>
    <property type="evidence" value="ECO:0007669"/>
    <property type="project" value="InterPro"/>
</dbReference>
<dbReference type="PANTHER" id="PTHR30419:SF2">
    <property type="entry name" value="LYSR FAMILY TRANSCRIPTIONAL REGULATOR"/>
    <property type="match status" value="1"/>
</dbReference>
<dbReference type="Pfam" id="PF03466">
    <property type="entry name" value="LysR_substrate"/>
    <property type="match status" value="1"/>
</dbReference>
<proteinExistence type="inferred from homology"/>
<gene>
    <name evidence="6" type="ORF">EPA99_10025</name>
</gene>
<dbReference type="PANTHER" id="PTHR30419">
    <property type="entry name" value="HTH-TYPE TRANSCRIPTIONAL REGULATOR YBHD"/>
    <property type="match status" value="1"/>
</dbReference>
<comment type="caution">
    <text evidence="6">The sequence shown here is derived from an EMBL/GenBank/DDBJ whole genome shotgun (WGS) entry which is preliminary data.</text>
</comment>
<feature type="domain" description="HTH lysR-type" evidence="5">
    <location>
        <begin position="15"/>
        <end position="72"/>
    </location>
</feature>
<accession>A0A4Q1JX79</accession>
<keyword evidence="2" id="KW-0805">Transcription regulation</keyword>
<dbReference type="PROSITE" id="PS50931">
    <property type="entry name" value="HTH_LYSR"/>
    <property type="match status" value="1"/>
</dbReference>
<evidence type="ECO:0000256" key="1">
    <source>
        <dbReference type="ARBA" id="ARBA00009437"/>
    </source>
</evidence>
<dbReference type="EMBL" id="SAWZ01000004">
    <property type="protein sequence ID" value="RXR06157.1"/>
    <property type="molecule type" value="Genomic_DNA"/>
</dbReference>
<sequence>MPAFGAAEGGPALRFDLPDLRLFLAVLEAGSITAGAERAHLSLAAASERLRAMEDHAAVALLQRLPRGVRPTAAGEALAHHARLMLRQSRLLQGALAEHARGSGGTVRVMANTAAVGHCLPRALAPWLALHPRIEVALLERGSEDIAKAVEAGVAELGILSDAAATPALQLHPFAHDALVALLPAADGAAHAQAPAFVELAGQPFIGLAPGSALQQHLEAQAARLGLTLRYRVRLPTFEAIAHMVAAGVGVAVVPAAVLPQLTTAVHGAPLREPWARRRLCLGWERTRALSPAAAALHAHLLAWADRSETL</sequence>
<dbReference type="Pfam" id="PF00126">
    <property type="entry name" value="HTH_1"/>
    <property type="match status" value="1"/>
</dbReference>
<dbReference type="GO" id="GO:0005829">
    <property type="term" value="C:cytosol"/>
    <property type="evidence" value="ECO:0007669"/>
    <property type="project" value="TreeGrafter"/>
</dbReference>
<comment type="similarity">
    <text evidence="1">Belongs to the LysR transcriptional regulatory family.</text>
</comment>
<evidence type="ECO:0000313" key="7">
    <source>
        <dbReference type="Proteomes" id="UP000289784"/>
    </source>
</evidence>
<dbReference type="OrthoDB" id="9814165at2"/>
<keyword evidence="4" id="KW-0804">Transcription</keyword>
<protein>
    <submittedName>
        <fullName evidence="6">LysR family transcriptional regulator</fullName>
    </submittedName>
</protein>
<dbReference type="SUPFAM" id="SSF53850">
    <property type="entry name" value="Periplasmic binding protein-like II"/>
    <property type="match status" value="1"/>
</dbReference>
<reference evidence="6 7" key="1">
    <citation type="submission" date="2019-01" db="EMBL/GenBank/DDBJ databases">
        <title>Pseudoxanthomonas composti sp. nov., isolated from compost.</title>
        <authorList>
            <person name="Yang G."/>
        </authorList>
    </citation>
    <scope>NUCLEOTIDE SEQUENCE [LARGE SCALE GENOMIC DNA]</scope>
    <source>
        <strain evidence="6 7">GSS15</strain>
    </source>
</reference>
<dbReference type="Gene3D" id="3.40.190.290">
    <property type="match status" value="1"/>
</dbReference>
<evidence type="ECO:0000256" key="3">
    <source>
        <dbReference type="ARBA" id="ARBA00023125"/>
    </source>
</evidence>
<dbReference type="Gene3D" id="1.10.10.10">
    <property type="entry name" value="Winged helix-like DNA-binding domain superfamily/Winged helix DNA-binding domain"/>
    <property type="match status" value="1"/>
</dbReference>
<dbReference type="InterPro" id="IPR005119">
    <property type="entry name" value="LysR_subst-bd"/>
</dbReference>
<dbReference type="InterPro" id="IPR000847">
    <property type="entry name" value="LysR_HTH_N"/>
</dbReference>
<evidence type="ECO:0000256" key="4">
    <source>
        <dbReference type="ARBA" id="ARBA00023163"/>
    </source>
</evidence>
<dbReference type="SUPFAM" id="SSF46785">
    <property type="entry name" value="Winged helix' DNA-binding domain"/>
    <property type="match status" value="1"/>
</dbReference>
<dbReference type="GO" id="GO:0003677">
    <property type="term" value="F:DNA binding"/>
    <property type="evidence" value="ECO:0007669"/>
    <property type="project" value="UniProtKB-KW"/>
</dbReference>
<evidence type="ECO:0000259" key="5">
    <source>
        <dbReference type="PROSITE" id="PS50931"/>
    </source>
</evidence>